<evidence type="ECO:0000313" key="1">
    <source>
        <dbReference type="EMBL" id="KAK3859505.1"/>
    </source>
</evidence>
<reference evidence="1" key="1">
    <citation type="submission" date="2023-10" db="EMBL/GenBank/DDBJ databases">
        <title>Genome assemblies of two species of porcelain crab, Petrolisthes cinctipes and Petrolisthes manimaculis (Anomura: Porcellanidae).</title>
        <authorList>
            <person name="Angst P."/>
        </authorList>
    </citation>
    <scope>NUCLEOTIDE SEQUENCE</scope>
    <source>
        <strain evidence="1">PB745_01</strain>
        <tissue evidence="1">Gill</tissue>
    </source>
</reference>
<keyword evidence="2" id="KW-1185">Reference proteome</keyword>
<organism evidence="1 2">
    <name type="scientific">Petrolisthes cinctipes</name>
    <name type="common">Flat porcelain crab</name>
    <dbReference type="NCBI Taxonomy" id="88211"/>
    <lineage>
        <taxon>Eukaryota</taxon>
        <taxon>Metazoa</taxon>
        <taxon>Ecdysozoa</taxon>
        <taxon>Arthropoda</taxon>
        <taxon>Crustacea</taxon>
        <taxon>Multicrustacea</taxon>
        <taxon>Malacostraca</taxon>
        <taxon>Eumalacostraca</taxon>
        <taxon>Eucarida</taxon>
        <taxon>Decapoda</taxon>
        <taxon>Pleocyemata</taxon>
        <taxon>Anomura</taxon>
        <taxon>Galatheoidea</taxon>
        <taxon>Porcellanidae</taxon>
        <taxon>Petrolisthes</taxon>
    </lineage>
</organism>
<name>A0AAE1EQD5_PETCI</name>
<accession>A0AAE1EQD5</accession>
<evidence type="ECO:0000313" key="2">
    <source>
        <dbReference type="Proteomes" id="UP001286313"/>
    </source>
</evidence>
<dbReference type="AlphaFoldDB" id="A0AAE1EQD5"/>
<proteinExistence type="predicted"/>
<gene>
    <name evidence="1" type="ORF">Pcinc_034386</name>
</gene>
<sequence length="113" mass="12562">MSRPIGPIAWQGKHITDPKEIANVLDEQYVSVYTKPLHNRTTNQSLQCNEGPELYDIDFTTNDIEQAIASIGTYSAAGPDMVPAVLLKRCVHTLATPLCFLWRSSLDTCQILT</sequence>
<dbReference type="Proteomes" id="UP001286313">
    <property type="component" value="Unassembled WGS sequence"/>
</dbReference>
<dbReference type="EMBL" id="JAWQEG010005003">
    <property type="protein sequence ID" value="KAK3859505.1"/>
    <property type="molecule type" value="Genomic_DNA"/>
</dbReference>
<protein>
    <submittedName>
        <fullName evidence="1">Uncharacterized protein</fullName>
    </submittedName>
</protein>
<comment type="caution">
    <text evidence="1">The sequence shown here is derived from an EMBL/GenBank/DDBJ whole genome shotgun (WGS) entry which is preliminary data.</text>
</comment>